<feature type="region of interest" description="Disordered" evidence="1">
    <location>
        <begin position="290"/>
        <end position="327"/>
    </location>
</feature>
<reference evidence="3" key="1">
    <citation type="journal article" date="2021" name="New Phytol.">
        <title>Evolutionary innovations through gain and loss of genes in the ectomycorrhizal Boletales.</title>
        <authorList>
            <person name="Wu G."/>
            <person name="Miyauchi S."/>
            <person name="Morin E."/>
            <person name="Kuo A."/>
            <person name="Drula E."/>
            <person name="Varga T."/>
            <person name="Kohler A."/>
            <person name="Feng B."/>
            <person name="Cao Y."/>
            <person name="Lipzen A."/>
            <person name="Daum C."/>
            <person name="Hundley H."/>
            <person name="Pangilinan J."/>
            <person name="Johnson J."/>
            <person name="Barry K."/>
            <person name="LaButti K."/>
            <person name="Ng V."/>
            <person name="Ahrendt S."/>
            <person name="Min B."/>
            <person name="Choi I.G."/>
            <person name="Park H."/>
            <person name="Plett J.M."/>
            <person name="Magnuson J."/>
            <person name="Spatafora J.W."/>
            <person name="Nagy L.G."/>
            <person name="Henrissat B."/>
            <person name="Grigoriev I.V."/>
            <person name="Yang Z.L."/>
            <person name="Xu J."/>
            <person name="Martin F.M."/>
        </authorList>
    </citation>
    <scope>NUCLEOTIDE SEQUENCE</scope>
    <source>
        <strain evidence="3">KKN 215</strain>
    </source>
</reference>
<proteinExistence type="predicted"/>
<organism evidence="3 4">
    <name type="scientific">Cristinia sonorae</name>
    <dbReference type="NCBI Taxonomy" id="1940300"/>
    <lineage>
        <taxon>Eukaryota</taxon>
        <taxon>Fungi</taxon>
        <taxon>Dikarya</taxon>
        <taxon>Basidiomycota</taxon>
        <taxon>Agaricomycotina</taxon>
        <taxon>Agaricomycetes</taxon>
        <taxon>Agaricomycetidae</taxon>
        <taxon>Agaricales</taxon>
        <taxon>Pleurotineae</taxon>
        <taxon>Stephanosporaceae</taxon>
        <taxon>Cristinia</taxon>
    </lineage>
</organism>
<evidence type="ECO:0000259" key="2">
    <source>
        <dbReference type="Pfam" id="PF01693"/>
    </source>
</evidence>
<accession>A0A8K0UIT8</accession>
<dbReference type="OrthoDB" id="3270804at2759"/>
<dbReference type="SUPFAM" id="SSF55658">
    <property type="entry name" value="L9 N-domain-like"/>
    <property type="match status" value="1"/>
</dbReference>
<dbReference type="EMBL" id="JAEVFJ010000038">
    <property type="protein sequence ID" value="KAH8089856.1"/>
    <property type="molecule type" value="Genomic_DNA"/>
</dbReference>
<dbReference type="Proteomes" id="UP000813824">
    <property type="component" value="Unassembled WGS sequence"/>
</dbReference>
<feature type="region of interest" description="Disordered" evidence="1">
    <location>
        <begin position="227"/>
        <end position="251"/>
    </location>
</feature>
<dbReference type="InterPro" id="IPR011320">
    <property type="entry name" value="RNase_H1_N"/>
</dbReference>
<feature type="domain" description="Ribonuclease H1 N-terminal" evidence="2">
    <location>
        <begin position="360"/>
        <end position="401"/>
    </location>
</feature>
<dbReference type="InterPro" id="IPR009027">
    <property type="entry name" value="Ribosomal_bL9/RNase_H1_N"/>
</dbReference>
<name>A0A8K0UIT8_9AGAR</name>
<evidence type="ECO:0000313" key="4">
    <source>
        <dbReference type="Proteomes" id="UP000813824"/>
    </source>
</evidence>
<keyword evidence="4" id="KW-1185">Reference proteome</keyword>
<dbReference type="AlphaFoldDB" id="A0A8K0UIT8"/>
<dbReference type="Pfam" id="PF01693">
    <property type="entry name" value="Cauli_VI"/>
    <property type="match status" value="1"/>
</dbReference>
<evidence type="ECO:0000313" key="3">
    <source>
        <dbReference type="EMBL" id="KAH8089856.1"/>
    </source>
</evidence>
<dbReference type="InterPro" id="IPR037056">
    <property type="entry name" value="RNase_H1_N_sf"/>
</dbReference>
<feature type="compositionally biased region" description="Low complexity" evidence="1">
    <location>
        <begin position="294"/>
        <end position="327"/>
    </location>
</feature>
<comment type="caution">
    <text evidence="3">The sequence shown here is derived from an EMBL/GenBank/DDBJ whole genome shotgun (WGS) entry which is preliminary data.</text>
</comment>
<sequence>MPRRSDSTSHSSNSSRSTRSSGHSDAARSTAPPTHVPTLSVHTNTTISLSHFASLSLGSPHHTTQTSQFAIAPTPKGSVLIPIVAHEDRTSRPTFLTVSSTTTYTPVPTHLDNTRNVHSQTHSAGTVTPSTRSIARTLPVHSSPTIGRPSRMSPARAPSHTLSPTHPSISSRSSSATITPQSTPATVTTSSSSQSAPFMRQLARPPYATSWASAISAWSASVSASSDTVSVDRPPTPITPSTPHNSPILLPRTNVDNTHFLYDEMWHENSAESEELSALWESTSFDGSSGYQVPSSRTASTPQAASRATTQTPPTQSPTTTSQATTPLATPALVEVSRDENGDPLEVIETQRCHDQTVKKWYVVTVGFRIGVYRNWGEAKSYVSGCPNGCLYSKPTWQEASESYIAAKSRGSVTLVRR</sequence>
<feature type="compositionally biased region" description="Low complexity" evidence="1">
    <location>
        <begin position="163"/>
        <end position="196"/>
    </location>
</feature>
<evidence type="ECO:0000256" key="1">
    <source>
        <dbReference type="SAM" id="MobiDB-lite"/>
    </source>
</evidence>
<feature type="region of interest" description="Disordered" evidence="1">
    <location>
        <begin position="106"/>
        <end position="197"/>
    </location>
</feature>
<dbReference type="Gene3D" id="3.40.970.10">
    <property type="entry name" value="Ribonuclease H1, N-terminal domain"/>
    <property type="match status" value="1"/>
</dbReference>
<feature type="compositionally biased region" description="Polar residues" evidence="1">
    <location>
        <begin position="114"/>
        <end position="145"/>
    </location>
</feature>
<feature type="compositionally biased region" description="Low complexity" evidence="1">
    <location>
        <begin position="8"/>
        <end position="24"/>
    </location>
</feature>
<protein>
    <recommendedName>
        <fullName evidence="2">Ribonuclease H1 N-terminal domain-containing protein</fullName>
    </recommendedName>
</protein>
<feature type="region of interest" description="Disordered" evidence="1">
    <location>
        <begin position="1"/>
        <end position="39"/>
    </location>
</feature>
<gene>
    <name evidence="3" type="ORF">BXZ70DRAFT_1011335</name>
</gene>